<accession>A0A8T5VH91</accession>
<dbReference type="Proteomes" id="UP000551709">
    <property type="component" value="Plasmid pBb1S5b"/>
</dbReference>
<evidence type="ECO:0000256" key="1">
    <source>
        <dbReference type="ARBA" id="ARBA00023015"/>
    </source>
</evidence>
<evidence type="ECO:0000313" key="4">
    <source>
        <dbReference type="EMBL" id="UPT92387.1"/>
    </source>
</evidence>
<dbReference type="CDD" id="cd06170">
    <property type="entry name" value="LuxR_C_like"/>
    <property type="match status" value="1"/>
</dbReference>
<protein>
    <submittedName>
        <fullName evidence="4">Autoinducer binding domain-containing protein</fullName>
    </submittedName>
</protein>
<dbReference type="PROSITE" id="PS50043">
    <property type="entry name" value="HTH_LUXR_2"/>
    <property type="match status" value="1"/>
</dbReference>
<dbReference type="Gene3D" id="1.10.10.10">
    <property type="entry name" value="Winged helix-like DNA-binding domain superfamily/Winged helix DNA-binding domain"/>
    <property type="match status" value="1"/>
</dbReference>
<reference evidence="4" key="2">
    <citation type="submission" date="2022-04" db="EMBL/GenBank/DDBJ databases">
        <authorList>
            <person name="Bromfield E.S.P."/>
            <person name="Cloutier S."/>
        </authorList>
    </citation>
    <scope>NUCLEOTIDE SEQUENCE</scope>
    <source>
        <strain evidence="4">1S5</strain>
        <plasmid evidence="4">pBb1S5b</plasmid>
    </source>
</reference>
<dbReference type="SUPFAM" id="SSF75516">
    <property type="entry name" value="Pheromone-binding domain of LuxR-like quorum-sensing transcription factors"/>
    <property type="match status" value="1"/>
</dbReference>
<keyword evidence="4" id="KW-0614">Plasmid</keyword>
<dbReference type="EMBL" id="CP096257">
    <property type="protein sequence ID" value="UPT92387.1"/>
    <property type="molecule type" value="Genomic_DNA"/>
</dbReference>
<proteinExistence type="predicted"/>
<evidence type="ECO:0000313" key="5">
    <source>
        <dbReference type="Proteomes" id="UP000551709"/>
    </source>
</evidence>
<dbReference type="InterPro" id="IPR016032">
    <property type="entry name" value="Sig_transdc_resp-reg_C-effctor"/>
</dbReference>
<keyword evidence="1" id="KW-0805">Transcription regulation</keyword>
<keyword evidence="3" id="KW-0804">Transcription</keyword>
<sequence>MEDRQLLPFTAGTTTRHQSHHHCVLRRIEPGARRQKEVFREIMDTRRMDLKTWFQRLTDVTSAARTQEVLRDALPDLVEELGFDCYAYLYIQPSRTYAYSNYSPEWLKHYFDSDYTTIDPVVKTASTTLRPFTWCSGGSRHSETKEVRRFYSEAGDFGIRSGISIPIRTACRHMSMLTLASSKPSLTLDKDIDQIAAVTAVAFLHAKLEEHNAKPTAQPTFELTAKQTLCLKWSAEGKPMKSIATLENMSFATVNFHLNNARKVLDAGSLAQATALATKLGLI</sequence>
<keyword evidence="2" id="KW-0238">DNA-binding</keyword>
<dbReference type="GO" id="GO:0006355">
    <property type="term" value="P:regulation of DNA-templated transcription"/>
    <property type="evidence" value="ECO:0007669"/>
    <property type="project" value="InterPro"/>
</dbReference>
<dbReference type="AlphaFoldDB" id="A0A8T5VH91"/>
<organism evidence="4 5">
    <name type="scientific">Bradyrhizobium barranii subsp. apii</name>
    <dbReference type="NCBI Taxonomy" id="2819348"/>
    <lineage>
        <taxon>Bacteria</taxon>
        <taxon>Pseudomonadati</taxon>
        <taxon>Pseudomonadota</taxon>
        <taxon>Alphaproteobacteria</taxon>
        <taxon>Hyphomicrobiales</taxon>
        <taxon>Nitrobacteraceae</taxon>
        <taxon>Bradyrhizobium</taxon>
        <taxon>Bradyrhizobium barranii</taxon>
    </lineage>
</organism>
<reference evidence="4" key="1">
    <citation type="journal article" date="2017" name="Syst. Appl. Microbiol.">
        <title>Soybeans inoculated with root zone soils of Canadian native legumes harbour diverse and novel Bradyrhizobium spp. that possess agricultural potential.</title>
        <authorList>
            <person name="Bromfield E.S.P."/>
            <person name="Cloutier S."/>
            <person name="Tambong J.T."/>
            <person name="Tran Thi T.V."/>
        </authorList>
    </citation>
    <scope>NUCLEOTIDE SEQUENCE</scope>
    <source>
        <strain evidence="4">1S5</strain>
    </source>
</reference>
<dbReference type="InterPro" id="IPR005143">
    <property type="entry name" value="TF_LuxR_autoind-bd_dom"/>
</dbReference>
<dbReference type="RefSeq" id="WP_224581099.1">
    <property type="nucleotide sequence ID" value="NZ_CP096257.1"/>
</dbReference>
<dbReference type="SUPFAM" id="SSF46894">
    <property type="entry name" value="C-terminal effector domain of the bipartite response regulators"/>
    <property type="match status" value="1"/>
</dbReference>
<dbReference type="Gene3D" id="3.30.450.80">
    <property type="entry name" value="Transcription factor LuxR-like, autoinducer-binding domain"/>
    <property type="match status" value="1"/>
</dbReference>
<dbReference type="GO" id="GO:0003677">
    <property type="term" value="F:DNA binding"/>
    <property type="evidence" value="ECO:0007669"/>
    <property type="project" value="UniProtKB-KW"/>
</dbReference>
<dbReference type="InterPro" id="IPR036693">
    <property type="entry name" value="TF_LuxR_autoind-bd_dom_sf"/>
</dbReference>
<gene>
    <name evidence="4" type="ORF">HAP41_0000049740</name>
</gene>
<dbReference type="InterPro" id="IPR000792">
    <property type="entry name" value="Tscrpt_reg_LuxR_C"/>
</dbReference>
<dbReference type="Pfam" id="PF00196">
    <property type="entry name" value="GerE"/>
    <property type="match status" value="1"/>
</dbReference>
<dbReference type="PANTHER" id="PTHR44688:SF25">
    <property type="entry name" value="HTH LUXR-TYPE DOMAIN-CONTAINING PROTEIN"/>
    <property type="match status" value="1"/>
</dbReference>
<name>A0A8T5VH91_9BRAD</name>
<dbReference type="InterPro" id="IPR036388">
    <property type="entry name" value="WH-like_DNA-bd_sf"/>
</dbReference>
<evidence type="ECO:0000256" key="2">
    <source>
        <dbReference type="ARBA" id="ARBA00023125"/>
    </source>
</evidence>
<dbReference type="SMART" id="SM00421">
    <property type="entry name" value="HTH_LUXR"/>
    <property type="match status" value="1"/>
</dbReference>
<evidence type="ECO:0000256" key="3">
    <source>
        <dbReference type="ARBA" id="ARBA00023163"/>
    </source>
</evidence>
<dbReference type="PANTHER" id="PTHR44688">
    <property type="entry name" value="DNA-BINDING TRANSCRIPTIONAL ACTIVATOR DEVR_DOSR"/>
    <property type="match status" value="1"/>
</dbReference>
<dbReference type="Pfam" id="PF03472">
    <property type="entry name" value="Autoind_bind"/>
    <property type="match status" value="1"/>
</dbReference>
<geneLocation type="plasmid" evidence="4 5">
    <name>pBb1S5b</name>
</geneLocation>